<sequence length="103" mass="11554">MITLSRLKPNRGAVCHRCQFIRAFIMMALMIVIFGLAAGDRAVHLSVITTERVAAVICIGGSIMFLFKLLFYWLERRQANAALNDDREQGEQLVADMGKNGHM</sequence>
<protein>
    <submittedName>
        <fullName evidence="2">Uncharacterized protein</fullName>
    </submittedName>
</protein>
<feature type="transmembrane region" description="Helical" evidence="1">
    <location>
        <begin position="20"/>
        <end position="38"/>
    </location>
</feature>
<reference evidence="2 3" key="1">
    <citation type="journal article" date="2010" name="J. Bacteriol.">
        <title>Complete genome sequence of "Candidatus Puniceispirillum marinum" IMCC1322, a representative of the SAR116 clade in the Alphaproteobacteria.</title>
        <authorList>
            <person name="Oh H.M."/>
            <person name="Kwon K.K."/>
            <person name="Kang I."/>
            <person name="Kang S.G."/>
            <person name="Lee J.H."/>
            <person name="Kim S.J."/>
            <person name="Cho J.C."/>
        </authorList>
    </citation>
    <scope>NUCLEOTIDE SEQUENCE [LARGE SCALE GENOMIC DNA]</scope>
    <source>
        <strain evidence="2 3">IMCC1322</strain>
    </source>
</reference>
<accession>D5BS07</accession>
<dbReference type="KEGG" id="apb:SAR116_0812"/>
<dbReference type="Proteomes" id="UP000007460">
    <property type="component" value="Chromosome"/>
</dbReference>
<dbReference type="AlphaFoldDB" id="D5BS07"/>
<dbReference type="EMBL" id="CP001751">
    <property type="protein sequence ID" value="ADE39054.1"/>
    <property type="molecule type" value="Genomic_DNA"/>
</dbReference>
<gene>
    <name evidence="2" type="ordered locus">SAR116_0812</name>
</gene>
<dbReference type="HOGENOM" id="CLU_2261477_0_0_5"/>
<evidence type="ECO:0000313" key="2">
    <source>
        <dbReference type="EMBL" id="ADE39054.1"/>
    </source>
</evidence>
<feature type="transmembrane region" description="Helical" evidence="1">
    <location>
        <begin position="53"/>
        <end position="74"/>
    </location>
</feature>
<keyword evidence="1" id="KW-0812">Transmembrane</keyword>
<evidence type="ECO:0000256" key="1">
    <source>
        <dbReference type="SAM" id="Phobius"/>
    </source>
</evidence>
<proteinExistence type="predicted"/>
<keyword evidence="3" id="KW-1185">Reference proteome</keyword>
<organism evidence="2 3">
    <name type="scientific">Puniceispirillum marinum (strain IMCC1322)</name>
    <dbReference type="NCBI Taxonomy" id="488538"/>
    <lineage>
        <taxon>Bacteria</taxon>
        <taxon>Pseudomonadati</taxon>
        <taxon>Pseudomonadota</taxon>
        <taxon>Alphaproteobacteria</taxon>
        <taxon>Candidatus Puniceispirillales</taxon>
        <taxon>Candidatus Puniceispirillaceae</taxon>
        <taxon>Candidatus Puniceispirillum</taxon>
    </lineage>
</organism>
<name>D5BS07_PUNMI</name>
<keyword evidence="1" id="KW-0472">Membrane</keyword>
<evidence type="ECO:0000313" key="3">
    <source>
        <dbReference type="Proteomes" id="UP000007460"/>
    </source>
</evidence>
<keyword evidence="1" id="KW-1133">Transmembrane helix</keyword>